<dbReference type="InterPro" id="IPR009057">
    <property type="entry name" value="Homeodomain-like_sf"/>
</dbReference>
<dbReference type="SMART" id="SM00340">
    <property type="entry name" value="HALZ"/>
    <property type="match status" value="1"/>
</dbReference>
<keyword evidence="5 8" id="KW-0371">Homeobox</keyword>
<dbReference type="SMART" id="SM00389">
    <property type="entry name" value="HOX"/>
    <property type="match status" value="1"/>
</dbReference>
<evidence type="ECO:0000256" key="8">
    <source>
        <dbReference type="PROSITE-ProRule" id="PRU00108"/>
    </source>
</evidence>
<dbReference type="PROSITE" id="PS50071">
    <property type="entry name" value="HOMEOBOX_2"/>
    <property type="match status" value="1"/>
</dbReference>
<evidence type="ECO:0000256" key="6">
    <source>
        <dbReference type="ARBA" id="ARBA00023163"/>
    </source>
</evidence>
<evidence type="ECO:0000256" key="4">
    <source>
        <dbReference type="ARBA" id="ARBA00023125"/>
    </source>
</evidence>
<keyword evidence="10" id="KW-0175">Coiled coil</keyword>
<evidence type="ECO:0000256" key="1">
    <source>
        <dbReference type="ARBA" id="ARBA00004123"/>
    </source>
</evidence>
<reference evidence="12" key="1">
    <citation type="submission" date="2023-10" db="EMBL/GenBank/DDBJ databases">
        <title>Chromosome-level genome of the transformable northern wattle, Acacia crassicarpa.</title>
        <authorList>
            <person name="Massaro I."/>
            <person name="Sinha N.R."/>
            <person name="Poethig S."/>
            <person name="Leichty A.R."/>
        </authorList>
    </citation>
    <scope>NUCLEOTIDE SEQUENCE</scope>
    <source>
        <strain evidence="12">Acra3RX</strain>
        <tissue evidence="12">Leaf</tissue>
    </source>
</reference>
<evidence type="ECO:0000256" key="5">
    <source>
        <dbReference type="ARBA" id="ARBA00023155"/>
    </source>
</evidence>
<sequence length="197" mass="22495">MEDDGTICNTRLSLGLGIGSYVMPLKKQKFEEAIINKELISLKTRIDDEEEEDEKSDHRNSCRKKLRLTKEQSAMLEDSFKLHSSLNPVQKQELAERLNLKPRQIEVWFQNRRARKKLKQTELDCELLRKCCENLRKENRMLKKEVEELRGGLKVEAPSSSSSSLILGSGNNSIQLSRAAPTLALCSSCEKPLIKGH</sequence>
<dbReference type="InterPro" id="IPR001356">
    <property type="entry name" value="HD"/>
</dbReference>
<evidence type="ECO:0000256" key="3">
    <source>
        <dbReference type="ARBA" id="ARBA00023015"/>
    </source>
</evidence>
<keyword evidence="13" id="KW-1185">Reference proteome</keyword>
<gene>
    <name evidence="12" type="ORF">QN277_007314</name>
</gene>
<accession>A0AAE1M9U4</accession>
<dbReference type="Gene3D" id="1.10.10.60">
    <property type="entry name" value="Homeodomain-like"/>
    <property type="match status" value="1"/>
</dbReference>
<dbReference type="Proteomes" id="UP001293593">
    <property type="component" value="Unassembled WGS sequence"/>
</dbReference>
<dbReference type="GO" id="GO:0000981">
    <property type="term" value="F:DNA-binding transcription factor activity, RNA polymerase II-specific"/>
    <property type="evidence" value="ECO:0007669"/>
    <property type="project" value="InterPro"/>
</dbReference>
<dbReference type="GO" id="GO:0043565">
    <property type="term" value="F:sequence-specific DNA binding"/>
    <property type="evidence" value="ECO:0007669"/>
    <property type="project" value="InterPro"/>
</dbReference>
<evidence type="ECO:0000259" key="11">
    <source>
        <dbReference type="PROSITE" id="PS50071"/>
    </source>
</evidence>
<dbReference type="Pfam" id="PF00046">
    <property type="entry name" value="Homeodomain"/>
    <property type="match status" value="1"/>
</dbReference>
<evidence type="ECO:0000313" key="12">
    <source>
        <dbReference type="EMBL" id="KAK4257770.1"/>
    </source>
</evidence>
<keyword evidence="6" id="KW-0804">Transcription</keyword>
<feature type="DNA-binding region" description="Homeobox" evidence="8">
    <location>
        <begin position="61"/>
        <end position="120"/>
    </location>
</feature>
<dbReference type="InterPro" id="IPR050762">
    <property type="entry name" value="HD-ZIP_Homeobox_LZ_Class_II"/>
</dbReference>
<dbReference type="CDD" id="cd00086">
    <property type="entry name" value="homeodomain"/>
    <property type="match status" value="1"/>
</dbReference>
<evidence type="ECO:0000313" key="13">
    <source>
        <dbReference type="Proteomes" id="UP001293593"/>
    </source>
</evidence>
<feature type="coiled-coil region" evidence="10">
    <location>
        <begin position="118"/>
        <end position="152"/>
    </location>
</feature>
<dbReference type="PROSITE" id="PS00027">
    <property type="entry name" value="HOMEOBOX_1"/>
    <property type="match status" value="1"/>
</dbReference>
<dbReference type="Pfam" id="PF02183">
    <property type="entry name" value="HALZ"/>
    <property type="match status" value="1"/>
</dbReference>
<dbReference type="InterPro" id="IPR003106">
    <property type="entry name" value="Leu_zip_homeo"/>
</dbReference>
<dbReference type="PANTHER" id="PTHR45714:SF72">
    <property type="entry name" value="HOMEOBOX-LEUCINE ZIPPER PROTEIN HOX26-RELATED"/>
    <property type="match status" value="1"/>
</dbReference>
<keyword evidence="4 8" id="KW-0238">DNA-binding</keyword>
<dbReference type="GO" id="GO:0005634">
    <property type="term" value="C:nucleus"/>
    <property type="evidence" value="ECO:0007669"/>
    <property type="project" value="UniProtKB-SubCell"/>
</dbReference>
<name>A0AAE1M9U4_9FABA</name>
<comment type="similarity">
    <text evidence="2">Belongs to the HD-ZIP homeobox family. Class II subfamily.</text>
</comment>
<dbReference type="AlphaFoldDB" id="A0AAE1M9U4"/>
<keyword evidence="7 8" id="KW-0539">Nucleus</keyword>
<comment type="subcellular location">
    <subcellularLocation>
        <location evidence="1 8 9">Nucleus</location>
    </subcellularLocation>
</comment>
<proteinExistence type="inferred from homology"/>
<protein>
    <recommendedName>
        <fullName evidence="11">Homeobox domain-containing protein</fullName>
    </recommendedName>
</protein>
<dbReference type="InterPro" id="IPR017970">
    <property type="entry name" value="Homeobox_CS"/>
</dbReference>
<evidence type="ECO:0000256" key="10">
    <source>
        <dbReference type="SAM" id="Coils"/>
    </source>
</evidence>
<comment type="caution">
    <text evidence="12">The sequence shown here is derived from an EMBL/GenBank/DDBJ whole genome shotgun (WGS) entry which is preliminary data.</text>
</comment>
<keyword evidence="3" id="KW-0805">Transcription regulation</keyword>
<dbReference type="PANTHER" id="PTHR45714">
    <property type="entry name" value="HOMEOBOX-LEUCINE ZIPPER PROTEIN HAT14"/>
    <property type="match status" value="1"/>
</dbReference>
<evidence type="ECO:0000256" key="7">
    <source>
        <dbReference type="ARBA" id="ARBA00023242"/>
    </source>
</evidence>
<evidence type="ECO:0000256" key="9">
    <source>
        <dbReference type="RuleBase" id="RU000682"/>
    </source>
</evidence>
<dbReference type="EMBL" id="JAWXYG010000012">
    <property type="protein sequence ID" value="KAK4257770.1"/>
    <property type="molecule type" value="Genomic_DNA"/>
</dbReference>
<dbReference type="SUPFAM" id="SSF46689">
    <property type="entry name" value="Homeodomain-like"/>
    <property type="match status" value="1"/>
</dbReference>
<evidence type="ECO:0000256" key="2">
    <source>
        <dbReference type="ARBA" id="ARBA00006074"/>
    </source>
</evidence>
<feature type="domain" description="Homeobox" evidence="11">
    <location>
        <begin position="59"/>
        <end position="119"/>
    </location>
</feature>
<organism evidence="12 13">
    <name type="scientific">Acacia crassicarpa</name>
    <name type="common">northern wattle</name>
    <dbReference type="NCBI Taxonomy" id="499986"/>
    <lineage>
        <taxon>Eukaryota</taxon>
        <taxon>Viridiplantae</taxon>
        <taxon>Streptophyta</taxon>
        <taxon>Embryophyta</taxon>
        <taxon>Tracheophyta</taxon>
        <taxon>Spermatophyta</taxon>
        <taxon>Magnoliopsida</taxon>
        <taxon>eudicotyledons</taxon>
        <taxon>Gunneridae</taxon>
        <taxon>Pentapetalae</taxon>
        <taxon>rosids</taxon>
        <taxon>fabids</taxon>
        <taxon>Fabales</taxon>
        <taxon>Fabaceae</taxon>
        <taxon>Caesalpinioideae</taxon>
        <taxon>mimosoid clade</taxon>
        <taxon>Acacieae</taxon>
        <taxon>Acacia</taxon>
    </lineage>
</organism>